<dbReference type="EMBL" id="KB740927">
    <property type="protein sequence ID" value="ENN78005.1"/>
    <property type="molecule type" value="Genomic_DNA"/>
</dbReference>
<protein>
    <submittedName>
        <fullName evidence="8">Uncharacterized protein</fullName>
    </submittedName>
</protein>
<keyword evidence="4 5" id="KW-0238">DNA-binding</keyword>
<dbReference type="SUPFAM" id="SSF48670">
    <property type="entry name" value="Transducin (heterotrimeric G protein), gamma chain"/>
    <property type="match status" value="1"/>
</dbReference>
<evidence type="ECO:0000259" key="7">
    <source>
        <dbReference type="PROSITE" id="PS50950"/>
    </source>
</evidence>
<dbReference type="PROSITE" id="PS50950">
    <property type="entry name" value="ZF_THAP"/>
    <property type="match status" value="2"/>
</dbReference>
<organism evidence="8">
    <name type="scientific">Dendroctonus ponderosae</name>
    <name type="common">Mountain pine beetle</name>
    <dbReference type="NCBI Taxonomy" id="77166"/>
    <lineage>
        <taxon>Eukaryota</taxon>
        <taxon>Metazoa</taxon>
        <taxon>Ecdysozoa</taxon>
        <taxon>Arthropoda</taxon>
        <taxon>Hexapoda</taxon>
        <taxon>Insecta</taxon>
        <taxon>Pterygota</taxon>
        <taxon>Neoptera</taxon>
        <taxon>Endopterygota</taxon>
        <taxon>Coleoptera</taxon>
        <taxon>Polyphaga</taxon>
        <taxon>Cucujiformia</taxon>
        <taxon>Curculionidae</taxon>
        <taxon>Scolytinae</taxon>
        <taxon>Dendroctonus</taxon>
    </lineage>
</organism>
<dbReference type="InterPro" id="IPR006612">
    <property type="entry name" value="THAP_Znf"/>
</dbReference>
<dbReference type="GO" id="GO:0008270">
    <property type="term" value="F:zinc ion binding"/>
    <property type="evidence" value="ECO:0007669"/>
    <property type="project" value="UniProtKB-KW"/>
</dbReference>
<evidence type="ECO:0000313" key="9">
    <source>
        <dbReference type="EMBL" id="ERL85927.1"/>
    </source>
</evidence>
<evidence type="ECO:0000256" key="5">
    <source>
        <dbReference type="PROSITE-ProRule" id="PRU00309"/>
    </source>
</evidence>
<dbReference type="InterPro" id="IPR015898">
    <property type="entry name" value="G-protein_gamma-like_dom"/>
</dbReference>
<evidence type="ECO:0000259" key="6">
    <source>
        <dbReference type="PROSITE" id="PS50058"/>
    </source>
</evidence>
<dbReference type="Gene3D" id="4.10.260.10">
    <property type="entry name" value="Transducin (heterotrimeric G protein), gamma chain"/>
    <property type="match status" value="1"/>
</dbReference>
<keyword evidence="1" id="KW-0479">Metal-binding</keyword>
<dbReference type="InterPro" id="IPR038441">
    <property type="entry name" value="THAP_Znf_sf"/>
</dbReference>
<reference evidence="8 10" key="1">
    <citation type="journal article" date="2013" name="Genome Biol.">
        <title>Draft genome of the mountain pine beetle, Dendroctonus ponderosae Hopkins, a major forest pest.</title>
        <authorList>
            <person name="Keeling C.I."/>
            <person name="Yuen M.M."/>
            <person name="Liao N.Y."/>
            <person name="Docking T.R."/>
            <person name="Chan S.K."/>
            <person name="Taylor G.A."/>
            <person name="Palmquist D.L."/>
            <person name="Jackman S.D."/>
            <person name="Nguyen A."/>
            <person name="Li M."/>
            <person name="Henderson H."/>
            <person name="Janes J.K."/>
            <person name="Zhao Y."/>
            <person name="Pandoh P."/>
            <person name="Moore R."/>
            <person name="Sperling F.A."/>
            <person name="Huber D.P."/>
            <person name="Birol I."/>
            <person name="Jones S.J."/>
            <person name="Bohlmann J."/>
        </authorList>
    </citation>
    <scope>NUCLEOTIDE SEQUENCE</scope>
</reference>
<dbReference type="GO" id="GO:0007186">
    <property type="term" value="P:G protein-coupled receptor signaling pathway"/>
    <property type="evidence" value="ECO:0007669"/>
    <property type="project" value="InterPro"/>
</dbReference>
<dbReference type="InterPro" id="IPR026521">
    <property type="entry name" value="THAP2"/>
</dbReference>
<keyword evidence="3" id="KW-0862">Zinc</keyword>
<dbReference type="OrthoDB" id="6754832at2759"/>
<name>N6U8L0_DENPD</name>
<dbReference type="STRING" id="77166.N6U8L0"/>
<dbReference type="Proteomes" id="UP000030742">
    <property type="component" value="Unassembled WGS sequence"/>
</dbReference>
<evidence type="ECO:0000256" key="4">
    <source>
        <dbReference type="ARBA" id="ARBA00023125"/>
    </source>
</evidence>
<dbReference type="HOGENOM" id="CLU_842687_0_0_1"/>
<dbReference type="SMART" id="SM01224">
    <property type="entry name" value="G_gamma"/>
    <property type="match status" value="1"/>
</dbReference>
<dbReference type="CDD" id="cd00068">
    <property type="entry name" value="GGL"/>
    <property type="match status" value="1"/>
</dbReference>
<dbReference type="PROSITE" id="PS50058">
    <property type="entry name" value="G_PROTEIN_GAMMA"/>
    <property type="match status" value="1"/>
</dbReference>
<dbReference type="Pfam" id="PF05485">
    <property type="entry name" value="THAP"/>
    <property type="match status" value="2"/>
</dbReference>
<evidence type="ECO:0000256" key="2">
    <source>
        <dbReference type="ARBA" id="ARBA00022771"/>
    </source>
</evidence>
<dbReference type="PANTHER" id="PTHR47696">
    <property type="entry name" value="THAP DOMAIN-CONTAINING PROTEIN 2"/>
    <property type="match status" value="1"/>
</dbReference>
<dbReference type="Pfam" id="PF00631">
    <property type="entry name" value="G-gamma"/>
    <property type="match status" value="1"/>
</dbReference>
<feature type="non-terminal residue" evidence="8">
    <location>
        <position position="1"/>
    </location>
</feature>
<evidence type="ECO:0000256" key="3">
    <source>
        <dbReference type="ARBA" id="ARBA00022833"/>
    </source>
</evidence>
<accession>N6U8L0</accession>
<dbReference type="SMART" id="SM00224">
    <property type="entry name" value="GGL"/>
    <property type="match status" value="1"/>
</dbReference>
<dbReference type="GO" id="GO:0003677">
    <property type="term" value="F:DNA binding"/>
    <property type="evidence" value="ECO:0007669"/>
    <property type="project" value="UniProtKB-UniRule"/>
</dbReference>
<feature type="domain" description="THAP-type" evidence="7">
    <location>
        <begin position="236"/>
        <end position="320"/>
    </location>
</feature>
<dbReference type="InterPro" id="IPR036284">
    <property type="entry name" value="GGL_sf"/>
</dbReference>
<evidence type="ECO:0000256" key="1">
    <source>
        <dbReference type="ARBA" id="ARBA00022723"/>
    </source>
</evidence>
<proteinExistence type="predicted"/>
<dbReference type="EMBL" id="KB631762">
    <property type="protein sequence ID" value="ERL85927.1"/>
    <property type="molecule type" value="Genomic_DNA"/>
</dbReference>
<dbReference type="PANTHER" id="PTHR47696:SF1">
    <property type="entry name" value="THAP DOMAIN-CONTAINING PROTEIN 2"/>
    <property type="match status" value="1"/>
</dbReference>
<sequence>MEMVFSNLQHQRGITEQLRREAAIKRMPISQAVKDIIKYIQEHEQDDCLLVGFSSQRGIKMVKCWAPDCKHYNIRERRNGTPGPGAYVCSCHFRDGIKANCPEIFAHNEAKRALFQIPPPEIRTRTPKMVMCWAFECRHYNAREKCRFFRFPKDPALRKTWMSLVRRDEEPGTGCYLCSCHFPNGKKENLPLLALHDERKFYPNFPADDHSYYALEPSALEPAGQNPTQKDDYGKMVMCRVLNCKHYNQTDSCSFFKFPKDPKLRRKWKQLLKHNVEPGRGDFLCSCHFPDGKKEKMPLLIKFCKEKHQRLKSKTRTDARTCTITSGGSE</sequence>
<evidence type="ECO:0000313" key="8">
    <source>
        <dbReference type="EMBL" id="ENN78005.1"/>
    </source>
</evidence>
<dbReference type="Gene3D" id="6.20.210.20">
    <property type="entry name" value="THAP domain"/>
    <property type="match status" value="1"/>
</dbReference>
<evidence type="ECO:0000313" key="10">
    <source>
        <dbReference type="Proteomes" id="UP000030742"/>
    </source>
</evidence>
<feature type="domain" description="THAP-type" evidence="7">
    <location>
        <begin position="126"/>
        <end position="199"/>
    </location>
</feature>
<dbReference type="SUPFAM" id="SSF57716">
    <property type="entry name" value="Glucocorticoid receptor-like (DNA-binding domain)"/>
    <property type="match status" value="2"/>
</dbReference>
<keyword evidence="2 5" id="KW-0863">Zinc-finger</keyword>
<dbReference type="AlphaFoldDB" id="N6U8L0"/>
<feature type="domain" description="G protein gamma" evidence="6">
    <location>
        <begin position="4"/>
        <end position="94"/>
    </location>
</feature>
<gene>
    <name evidence="9" type="ORF">D910_03342</name>
    <name evidence="8" type="ORF">YQE_05525</name>
</gene>